<feature type="transmembrane region" description="Helical" evidence="1">
    <location>
        <begin position="6"/>
        <end position="27"/>
    </location>
</feature>
<dbReference type="PROSITE" id="PS50887">
    <property type="entry name" value="GGDEF"/>
    <property type="match status" value="1"/>
</dbReference>
<dbReference type="OrthoDB" id="9812260at2"/>
<evidence type="ECO:0000313" key="3">
    <source>
        <dbReference type="EMBL" id="TCO11521.1"/>
    </source>
</evidence>
<evidence type="ECO:0000256" key="1">
    <source>
        <dbReference type="SAM" id="Phobius"/>
    </source>
</evidence>
<dbReference type="Proteomes" id="UP000294881">
    <property type="component" value="Unassembled WGS sequence"/>
</dbReference>
<keyword evidence="1" id="KW-0812">Transmembrane</keyword>
<dbReference type="SUPFAM" id="SSF55073">
    <property type="entry name" value="Nucleotide cyclase"/>
    <property type="match status" value="1"/>
</dbReference>
<sequence>MQINVEMLLLSGGLVSAAQGAVLLYFWRRSRSALYLAWWAASFLVGGVLRILVELLPYSFDERNFLGILVIMLAYGMAWQGVRTFGGRPVVLPMVFLPPACWIVIGFSGLFENGSIAQMRAVSFLYAFTWAVSAFEFVRAQGVSLAARMPMILLCAGTAGLYVLRIFLIPSFPYPIGAGPAESWAYSVLFFVSIITTIPFGTFALALSREHAHATAKNWDEEPHHHHIRLRSTFFANVRLMLRQYRMRNEPVSMAFVHLDTGVERHPQAVENFERILRRFEMSVKASDMFSVVGRGEFAAVLGRSTAADAQAHYVNVLAGLEKLCRRQGWTLRVGVASSDTVGYDVNALIEASYMALSQARRDSHSGVVAFTSSMRKPVTPVMSNVTTLVPQPGAIQKHTIA</sequence>
<feature type="domain" description="GGDEF" evidence="2">
    <location>
        <begin position="250"/>
        <end position="373"/>
    </location>
</feature>
<proteinExistence type="predicted"/>
<protein>
    <submittedName>
        <fullName evidence="3">GGDEF domain-containing protein</fullName>
    </submittedName>
</protein>
<accession>A0A4R2GQA4</accession>
<evidence type="ECO:0000313" key="4">
    <source>
        <dbReference type="Proteomes" id="UP000294881"/>
    </source>
</evidence>
<keyword evidence="4" id="KW-1185">Reference proteome</keyword>
<dbReference type="AlphaFoldDB" id="A0A4R2GQA4"/>
<feature type="transmembrane region" description="Helical" evidence="1">
    <location>
        <begin position="65"/>
        <end position="82"/>
    </location>
</feature>
<dbReference type="InterPro" id="IPR000160">
    <property type="entry name" value="GGDEF_dom"/>
</dbReference>
<dbReference type="InterPro" id="IPR043128">
    <property type="entry name" value="Rev_trsase/Diguanyl_cyclase"/>
</dbReference>
<keyword evidence="1" id="KW-1133">Transmembrane helix</keyword>
<reference evidence="3 4" key="1">
    <citation type="submission" date="2019-03" db="EMBL/GenBank/DDBJ databases">
        <title>Genomic Encyclopedia of Type Strains, Phase IV (KMG-IV): sequencing the most valuable type-strain genomes for metagenomic binning, comparative biology and taxonomic classification.</title>
        <authorList>
            <person name="Goeker M."/>
        </authorList>
    </citation>
    <scope>NUCLEOTIDE SEQUENCE [LARGE SCALE GENOMIC DNA]</scope>
    <source>
        <strain evidence="3 4">DSM 22958</strain>
    </source>
</reference>
<gene>
    <name evidence="3" type="ORF">EV666_112109</name>
</gene>
<feature type="transmembrane region" description="Helical" evidence="1">
    <location>
        <begin position="34"/>
        <end position="53"/>
    </location>
</feature>
<name>A0A4R2GQA4_9HYPH</name>
<feature type="transmembrane region" description="Helical" evidence="1">
    <location>
        <begin position="184"/>
        <end position="207"/>
    </location>
</feature>
<dbReference type="InterPro" id="IPR029787">
    <property type="entry name" value="Nucleotide_cyclase"/>
</dbReference>
<dbReference type="Gene3D" id="3.30.70.270">
    <property type="match status" value="1"/>
</dbReference>
<keyword evidence="1" id="KW-0472">Membrane</keyword>
<evidence type="ECO:0000259" key="2">
    <source>
        <dbReference type="PROSITE" id="PS50887"/>
    </source>
</evidence>
<dbReference type="EMBL" id="SLWL01000012">
    <property type="protein sequence ID" value="TCO11521.1"/>
    <property type="molecule type" value="Genomic_DNA"/>
</dbReference>
<comment type="caution">
    <text evidence="3">The sequence shown here is derived from an EMBL/GenBank/DDBJ whole genome shotgun (WGS) entry which is preliminary data.</text>
</comment>
<organism evidence="3 4">
    <name type="scientific">Camelimonas lactis</name>
    <dbReference type="NCBI Taxonomy" id="659006"/>
    <lineage>
        <taxon>Bacteria</taxon>
        <taxon>Pseudomonadati</taxon>
        <taxon>Pseudomonadota</taxon>
        <taxon>Alphaproteobacteria</taxon>
        <taxon>Hyphomicrobiales</taxon>
        <taxon>Chelatococcaceae</taxon>
        <taxon>Camelimonas</taxon>
    </lineage>
</organism>
<feature type="transmembrane region" description="Helical" evidence="1">
    <location>
        <begin position="89"/>
        <end position="111"/>
    </location>
</feature>
<dbReference type="RefSeq" id="WP_132009021.1">
    <property type="nucleotide sequence ID" value="NZ_JBHUNN010000002.1"/>
</dbReference>
<feature type="transmembrane region" description="Helical" evidence="1">
    <location>
        <begin position="150"/>
        <end position="172"/>
    </location>
</feature>
<feature type="transmembrane region" description="Helical" evidence="1">
    <location>
        <begin position="117"/>
        <end position="138"/>
    </location>
</feature>